<evidence type="ECO:0000313" key="5">
    <source>
        <dbReference type="EMBL" id="STC87546.1"/>
    </source>
</evidence>
<dbReference type="GO" id="GO:0004419">
    <property type="term" value="F:hydroxymethylglutaryl-CoA lyase activity"/>
    <property type="evidence" value="ECO:0007669"/>
    <property type="project" value="UniProtKB-EC"/>
</dbReference>
<dbReference type="Gene3D" id="3.20.20.70">
    <property type="entry name" value="Aldolase class I"/>
    <property type="match status" value="1"/>
</dbReference>
<evidence type="ECO:0000256" key="1">
    <source>
        <dbReference type="ARBA" id="ARBA00009405"/>
    </source>
</evidence>
<dbReference type="InterPro" id="IPR043594">
    <property type="entry name" value="HMGL"/>
</dbReference>
<dbReference type="NCBIfam" id="NF004283">
    <property type="entry name" value="PRK05692.1"/>
    <property type="match status" value="1"/>
</dbReference>
<dbReference type="InterPro" id="IPR000891">
    <property type="entry name" value="PYR_CT"/>
</dbReference>
<feature type="domain" description="Pyruvate carboxyltransferase" evidence="4">
    <location>
        <begin position="17"/>
        <end position="285"/>
    </location>
</feature>
<dbReference type="PROSITE" id="PS50991">
    <property type="entry name" value="PYR_CT"/>
    <property type="match status" value="1"/>
</dbReference>
<evidence type="ECO:0000256" key="2">
    <source>
        <dbReference type="ARBA" id="ARBA00022723"/>
    </source>
</evidence>
<dbReference type="GO" id="GO:0046951">
    <property type="term" value="P:ketone body biosynthetic process"/>
    <property type="evidence" value="ECO:0007669"/>
    <property type="project" value="TreeGrafter"/>
</dbReference>
<accession>A0A376DDL4</accession>
<dbReference type="AlphaFoldDB" id="A0A376DDL4"/>
<dbReference type="Pfam" id="PF00682">
    <property type="entry name" value="HMGL-like"/>
    <property type="match status" value="1"/>
</dbReference>
<keyword evidence="3 5" id="KW-0456">Lyase</keyword>
<keyword evidence="2" id="KW-0479">Metal-binding</keyword>
<organism evidence="5 6">
    <name type="scientific">Edwardsiella hoshinae</name>
    <dbReference type="NCBI Taxonomy" id="93378"/>
    <lineage>
        <taxon>Bacteria</taxon>
        <taxon>Pseudomonadati</taxon>
        <taxon>Pseudomonadota</taxon>
        <taxon>Gammaproteobacteria</taxon>
        <taxon>Enterobacterales</taxon>
        <taxon>Hafniaceae</taxon>
        <taxon>Edwardsiella</taxon>
    </lineage>
</organism>
<evidence type="ECO:0000313" key="6">
    <source>
        <dbReference type="Proteomes" id="UP000255248"/>
    </source>
</evidence>
<protein>
    <submittedName>
        <fullName evidence="5">Hydroxymethylglutaryl-CoA lyase yngG</fullName>
        <ecNumber evidence="5">4.1.3.4</ecNumber>
    </submittedName>
</protein>
<dbReference type="GO" id="GO:0006552">
    <property type="term" value="P:L-leucine catabolic process"/>
    <property type="evidence" value="ECO:0007669"/>
    <property type="project" value="TreeGrafter"/>
</dbReference>
<sequence length="314" mass="34126">MNSYPLDSSCFKLPERVTLTEVCPRDGFQNIEQWIPTETKINIIEGIFRSGAKNIEVTSFVSPKAIPQMKDAATVAEYAVAMAKDTDVNIMALIPNVKGAERALSCGIKKVNYIISASPLHNQKNMNRTPQQSFEALCELKKNLPEAEVTLGVATAFGCPFQGKVPVSDVIALMRSAQEIGINSFTLCDTIGVANPRQVELLLHEVKQNFSNIQLALHLHNTHGMALANIYAAMLQGVDRFESAIGGLGGCPFAPGAAGNAATEDLVNMLNRMGINSNIDLAKLLDVANQIRELVPCSISGMLIKARRYDEFSF</sequence>
<dbReference type="PANTHER" id="PTHR42738:SF7">
    <property type="entry name" value="HYDROXYMETHYLGLUTARYL-COA LYASE"/>
    <property type="match status" value="1"/>
</dbReference>
<evidence type="ECO:0000256" key="3">
    <source>
        <dbReference type="ARBA" id="ARBA00023239"/>
    </source>
</evidence>
<dbReference type="GO" id="GO:0046872">
    <property type="term" value="F:metal ion binding"/>
    <property type="evidence" value="ECO:0007669"/>
    <property type="project" value="UniProtKB-KW"/>
</dbReference>
<dbReference type="EMBL" id="UFXZ01000001">
    <property type="protein sequence ID" value="STC87546.1"/>
    <property type="molecule type" value="Genomic_DNA"/>
</dbReference>
<reference evidence="5 6" key="1">
    <citation type="submission" date="2018-06" db="EMBL/GenBank/DDBJ databases">
        <authorList>
            <consortium name="Pathogen Informatics"/>
            <person name="Doyle S."/>
        </authorList>
    </citation>
    <scope>NUCLEOTIDE SEQUENCE [LARGE SCALE GENOMIC DNA]</scope>
    <source>
        <strain evidence="5 6">NCTC12121</strain>
    </source>
</reference>
<dbReference type="InterPro" id="IPR013785">
    <property type="entry name" value="Aldolase_TIM"/>
</dbReference>
<dbReference type="SUPFAM" id="SSF51569">
    <property type="entry name" value="Aldolase"/>
    <property type="match status" value="1"/>
</dbReference>
<comment type="similarity">
    <text evidence="1">Belongs to the HMG-CoA lyase family.</text>
</comment>
<dbReference type="Proteomes" id="UP000255248">
    <property type="component" value="Unassembled WGS sequence"/>
</dbReference>
<proteinExistence type="inferred from homology"/>
<dbReference type="RefSeq" id="WP_024522197.1">
    <property type="nucleotide sequence ID" value="NZ_CP065626.1"/>
</dbReference>
<name>A0A376DDL4_9GAMM</name>
<dbReference type="OrthoDB" id="9784013at2"/>
<dbReference type="CDD" id="cd07938">
    <property type="entry name" value="DRE_TIM_HMGL"/>
    <property type="match status" value="1"/>
</dbReference>
<dbReference type="PANTHER" id="PTHR42738">
    <property type="entry name" value="HYDROXYMETHYLGLUTARYL-COA LYASE"/>
    <property type="match status" value="1"/>
</dbReference>
<gene>
    <name evidence="5" type="primary">yngG</name>
    <name evidence="5" type="ORF">NCTC12121_01487</name>
</gene>
<dbReference type="STRING" id="93378.A9798_06980"/>
<dbReference type="EC" id="4.1.3.4" evidence="5"/>
<evidence type="ECO:0000259" key="4">
    <source>
        <dbReference type="PROSITE" id="PS50991"/>
    </source>
</evidence>